<evidence type="ECO:0000313" key="12">
    <source>
        <dbReference type="EMBL" id="KPL93602.1"/>
    </source>
</evidence>
<dbReference type="EMBL" id="WVUK01000059">
    <property type="protein sequence ID" value="KAF7491463.1"/>
    <property type="molecule type" value="Genomic_DNA"/>
</dbReference>
<comment type="similarity">
    <text evidence="3">Belongs to the RNase PH family.</text>
</comment>
<evidence type="ECO:0000256" key="8">
    <source>
        <dbReference type="ARBA" id="ARBA00073078"/>
    </source>
</evidence>
<dbReference type="GO" id="GO:0003723">
    <property type="term" value="F:RNA binding"/>
    <property type="evidence" value="ECO:0007669"/>
    <property type="project" value="TreeGrafter"/>
</dbReference>
<evidence type="ECO:0000256" key="6">
    <source>
        <dbReference type="ARBA" id="ARBA00058393"/>
    </source>
</evidence>
<dbReference type="AlphaFoldDB" id="A0A131ZSH9"/>
<dbReference type="InterPro" id="IPR036345">
    <property type="entry name" value="ExoRNase_PH_dom2_sf"/>
</dbReference>
<dbReference type="GO" id="GO:0000177">
    <property type="term" value="C:cytoplasmic exosome (RNase complex)"/>
    <property type="evidence" value="ECO:0007669"/>
    <property type="project" value="TreeGrafter"/>
</dbReference>
<keyword evidence="5" id="KW-0271">Exosome</keyword>
<dbReference type="VEuPathDB" id="VectorBase:SSCA008890"/>
<reference evidence="11" key="3">
    <citation type="submission" date="2020-01" db="EMBL/GenBank/DDBJ databases">
        <authorList>
            <person name="Korhonen P.K.K."/>
            <person name="Guangxu M.G."/>
            <person name="Wang T.W."/>
            <person name="Stroehlein A.J.S."/>
            <person name="Young N.D."/>
            <person name="Ang C.-S.A."/>
            <person name="Fernando D.W.F."/>
            <person name="Lu H.L."/>
            <person name="Taylor S.T."/>
            <person name="Ehtesham M.E.M."/>
            <person name="Najaraj S.H.N."/>
            <person name="Harsha G.H.G."/>
            <person name="Madugundu A.M."/>
            <person name="Renuse S.R."/>
            <person name="Holt D.H."/>
            <person name="Pandey A.P."/>
            <person name="Papenfuss A.P."/>
            <person name="Gasser R.B.G."/>
            <person name="Fischer K.F."/>
        </authorList>
    </citation>
    <scope>NUCLEOTIDE SEQUENCE</scope>
    <source>
        <strain evidence="11">SSS_KF_BRIS2020</strain>
    </source>
</reference>
<dbReference type="Pfam" id="PF03725">
    <property type="entry name" value="RNase_PH_C"/>
    <property type="match status" value="1"/>
</dbReference>
<accession>A0A131ZSH9</accession>
<evidence type="ECO:0000313" key="15">
    <source>
        <dbReference type="Proteomes" id="UP000616769"/>
    </source>
</evidence>
<gene>
    <name evidence="12" type="ORF">QR98_0000620</name>
    <name evidence="11" type="ORF">SSS_2187</name>
</gene>
<evidence type="ECO:0000256" key="1">
    <source>
        <dbReference type="ARBA" id="ARBA00004496"/>
    </source>
</evidence>
<comment type="function">
    <text evidence="6">Non-catalytic component of the RNA exosome complex which has 3'-&gt;5' exoribonuclease activity and participates in a multitude of cellular RNA processing and degradation events.</text>
</comment>
<evidence type="ECO:0000256" key="2">
    <source>
        <dbReference type="ARBA" id="ARBA00004604"/>
    </source>
</evidence>
<protein>
    <recommendedName>
        <fullName evidence="8">Putative exosome complex component RRP41</fullName>
    </recommendedName>
</protein>
<dbReference type="FunFam" id="3.30.230.70:FF:000004">
    <property type="entry name" value="Exosome complex component Rrp41"/>
    <property type="match status" value="1"/>
</dbReference>
<dbReference type="GO" id="GO:0071051">
    <property type="term" value="P:poly(A)-dependent snoRNA 3'-end processing"/>
    <property type="evidence" value="ECO:0007669"/>
    <property type="project" value="TreeGrafter"/>
</dbReference>
<evidence type="ECO:0000256" key="4">
    <source>
        <dbReference type="ARBA" id="ARBA00022490"/>
    </source>
</evidence>
<feature type="domain" description="Exoribonuclease phosphorolytic" evidence="10">
    <location>
        <begin position="156"/>
        <end position="216"/>
    </location>
</feature>
<feature type="domain" description="Exoribonuclease phosphorolytic" evidence="9">
    <location>
        <begin position="21"/>
        <end position="153"/>
    </location>
</feature>
<dbReference type="Pfam" id="PF01138">
    <property type="entry name" value="RNase_PH"/>
    <property type="match status" value="1"/>
</dbReference>
<dbReference type="InterPro" id="IPR015847">
    <property type="entry name" value="ExoRNase_PH_dom2"/>
</dbReference>
<dbReference type="InterPro" id="IPR020568">
    <property type="entry name" value="Ribosomal_Su5_D2-typ_SF"/>
</dbReference>
<dbReference type="PANTHER" id="PTHR11953:SF0">
    <property type="entry name" value="EXOSOME COMPLEX COMPONENT RRP41"/>
    <property type="match status" value="1"/>
</dbReference>
<dbReference type="Proteomes" id="UP000070412">
    <property type="component" value="Unassembled WGS sequence"/>
</dbReference>
<reference evidence="13" key="4">
    <citation type="submission" date="2022-06" db="UniProtKB">
        <authorList>
            <consortium name="EnsemblMetazoa"/>
        </authorList>
    </citation>
    <scope>IDENTIFICATION</scope>
</reference>
<dbReference type="GO" id="GO:0016075">
    <property type="term" value="P:rRNA catabolic process"/>
    <property type="evidence" value="ECO:0007669"/>
    <property type="project" value="TreeGrafter"/>
</dbReference>
<evidence type="ECO:0000313" key="14">
    <source>
        <dbReference type="Proteomes" id="UP000070412"/>
    </source>
</evidence>
<evidence type="ECO:0000256" key="7">
    <source>
        <dbReference type="ARBA" id="ARBA00062379"/>
    </source>
</evidence>
<dbReference type="CDD" id="cd11370">
    <property type="entry name" value="RNase_PH_RRP41"/>
    <property type="match status" value="1"/>
</dbReference>
<comment type="subunit">
    <text evidence="7">Component of the RNA exosome complex.</text>
</comment>
<dbReference type="OrthoDB" id="27298at2759"/>
<dbReference type="SUPFAM" id="SSF55666">
    <property type="entry name" value="Ribonuclease PH domain 2-like"/>
    <property type="match status" value="1"/>
</dbReference>
<dbReference type="GO" id="GO:0071028">
    <property type="term" value="P:nuclear mRNA surveillance"/>
    <property type="evidence" value="ECO:0007669"/>
    <property type="project" value="TreeGrafter"/>
</dbReference>
<keyword evidence="14" id="KW-1185">Reference proteome</keyword>
<keyword evidence="4" id="KW-0963">Cytoplasm</keyword>
<reference evidence="12 15" key="1">
    <citation type="journal article" date="2015" name="Parasit. Vectors">
        <title>Draft genome of the scabies mite.</title>
        <authorList>
            <person name="Rider S.D.Jr."/>
            <person name="Morgan M.S."/>
            <person name="Arlian L.G."/>
        </authorList>
    </citation>
    <scope>NUCLEOTIDE SEQUENCE [LARGE SCALE GENOMIC DNA]</scope>
    <source>
        <strain evidence="12">Arlian Lab</strain>
    </source>
</reference>
<dbReference type="GO" id="GO:0000176">
    <property type="term" value="C:nuclear exosome (RNase complex)"/>
    <property type="evidence" value="ECO:0007669"/>
    <property type="project" value="TreeGrafter"/>
</dbReference>
<evidence type="ECO:0000313" key="13">
    <source>
        <dbReference type="EnsemblMetazoa" id="KAF7491463.1"/>
    </source>
</evidence>
<evidence type="ECO:0000256" key="5">
    <source>
        <dbReference type="ARBA" id="ARBA00022835"/>
    </source>
</evidence>
<proteinExistence type="inferred from homology"/>
<name>A0A131ZSH9_SARSC</name>
<dbReference type="SUPFAM" id="SSF54211">
    <property type="entry name" value="Ribosomal protein S5 domain 2-like"/>
    <property type="match status" value="1"/>
</dbReference>
<comment type="subcellular location">
    <subcellularLocation>
        <location evidence="1">Cytoplasm</location>
    </subcellularLocation>
    <subcellularLocation>
        <location evidence="2">Nucleus</location>
        <location evidence="2">Nucleolus</location>
    </subcellularLocation>
</comment>
<dbReference type="InterPro" id="IPR050080">
    <property type="entry name" value="RNase_PH"/>
</dbReference>
<evidence type="ECO:0000313" key="11">
    <source>
        <dbReference type="EMBL" id="KAF7491463.1"/>
    </source>
</evidence>
<evidence type="ECO:0000259" key="10">
    <source>
        <dbReference type="Pfam" id="PF03725"/>
    </source>
</evidence>
<organism evidence="12 15">
    <name type="scientific">Sarcoptes scabiei</name>
    <name type="common">Itch mite</name>
    <name type="synonym">Acarus scabiei</name>
    <dbReference type="NCBI Taxonomy" id="52283"/>
    <lineage>
        <taxon>Eukaryota</taxon>
        <taxon>Metazoa</taxon>
        <taxon>Ecdysozoa</taxon>
        <taxon>Arthropoda</taxon>
        <taxon>Chelicerata</taxon>
        <taxon>Arachnida</taxon>
        <taxon>Acari</taxon>
        <taxon>Acariformes</taxon>
        <taxon>Sarcoptiformes</taxon>
        <taxon>Astigmata</taxon>
        <taxon>Psoroptidia</taxon>
        <taxon>Sarcoptoidea</taxon>
        <taxon>Sarcoptidae</taxon>
        <taxon>Sarcoptinae</taxon>
        <taxon>Sarcoptes</taxon>
    </lineage>
</organism>
<dbReference type="EnsemblMetazoa" id="SSS_2187s_mrna">
    <property type="protein sequence ID" value="KAF7491463.1"/>
    <property type="gene ID" value="SSS_2187"/>
</dbReference>
<evidence type="ECO:0000259" key="9">
    <source>
        <dbReference type="Pfam" id="PF01138"/>
    </source>
</evidence>
<dbReference type="Proteomes" id="UP000616769">
    <property type="component" value="Unassembled WGS sequence"/>
</dbReference>
<dbReference type="Gene3D" id="3.30.230.70">
    <property type="entry name" value="GHMP Kinase, N-terminal domain"/>
    <property type="match status" value="1"/>
</dbReference>
<dbReference type="EMBL" id="JXLN01000002">
    <property type="protein sequence ID" value="KPL93602.1"/>
    <property type="molecule type" value="Genomic_DNA"/>
</dbReference>
<dbReference type="InterPro" id="IPR027408">
    <property type="entry name" value="PNPase/RNase_PH_dom_sf"/>
</dbReference>
<dbReference type="GO" id="GO:0034475">
    <property type="term" value="P:U4 snRNA 3'-end processing"/>
    <property type="evidence" value="ECO:0007669"/>
    <property type="project" value="TreeGrafter"/>
</dbReference>
<dbReference type="GO" id="GO:0005730">
    <property type="term" value="C:nucleolus"/>
    <property type="evidence" value="ECO:0007669"/>
    <property type="project" value="UniProtKB-SubCell"/>
</dbReference>
<dbReference type="InterPro" id="IPR001247">
    <property type="entry name" value="ExoRNase_PH_dom1"/>
</dbReference>
<sequence length="243" mass="26894">MSNLFLLSDSGLRADGRRPNETRKVQCKLGIFDQADGSAYFELGNTRVLAAIYGPHEISESNKSKSIHDRAMINCQYSITTFSRAERKSKPRGDYRSLELNASLNEIFETVIITELYPHSQIDIYLEVLQSDGSDFSACINAASLALIHAGIPMKDIVCSCTAGYHNDIAMIDLNYNEESLFSIPTISLALLPKTKQSVAMESNGRINLNSLEKMIGSVIDGCQEILITMKSVIANYIKELNV</sequence>
<dbReference type="PANTHER" id="PTHR11953">
    <property type="entry name" value="EXOSOME COMPLEX COMPONENT"/>
    <property type="match status" value="1"/>
</dbReference>
<reference evidence="14" key="2">
    <citation type="journal article" date="2020" name="PLoS Negl. Trop. Dis.">
        <title>High-quality nuclear genome for Sarcoptes scabiei-A critical resource for a neglected parasite.</title>
        <authorList>
            <person name="Korhonen P.K."/>
            <person name="Gasser R.B."/>
            <person name="Ma G."/>
            <person name="Wang T."/>
            <person name="Stroehlein A.J."/>
            <person name="Young N.D."/>
            <person name="Ang C.S."/>
            <person name="Fernando D.D."/>
            <person name="Lu H.C."/>
            <person name="Taylor S."/>
            <person name="Reynolds S.L."/>
            <person name="Mofiz E."/>
            <person name="Najaraj S.H."/>
            <person name="Gowda H."/>
            <person name="Madugundu A."/>
            <person name="Renuse S."/>
            <person name="Holt D."/>
            <person name="Pandey A."/>
            <person name="Papenfuss A.T."/>
            <person name="Fischer K."/>
        </authorList>
    </citation>
    <scope>NUCLEOTIDE SEQUENCE [LARGE SCALE GENOMIC DNA]</scope>
</reference>
<evidence type="ECO:0000256" key="3">
    <source>
        <dbReference type="ARBA" id="ARBA00006678"/>
    </source>
</evidence>